<evidence type="ECO:0000256" key="2">
    <source>
        <dbReference type="ARBA" id="ARBA00022448"/>
    </source>
</evidence>
<dbReference type="InterPro" id="IPR003439">
    <property type="entry name" value="ABC_transporter-like_ATP-bd"/>
</dbReference>
<keyword evidence="4 6" id="KW-0067">ATP-binding</keyword>
<dbReference type="Gene3D" id="3.40.50.300">
    <property type="entry name" value="P-loop containing nucleotide triphosphate hydrolases"/>
    <property type="match status" value="1"/>
</dbReference>
<comment type="caution">
    <text evidence="6">The sequence shown here is derived from an EMBL/GenBank/DDBJ whole genome shotgun (WGS) entry which is preliminary data.</text>
</comment>
<dbReference type="CDD" id="cd03225">
    <property type="entry name" value="ABC_cobalt_CbiO_domain1"/>
    <property type="match status" value="1"/>
</dbReference>
<keyword evidence="3" id="KW-0547">Nucleotide-binding</keyword>
<dbReference type="InterPro" id="IPR017871">
    <property type="entry name" value="ABC_transporter-like_CS"/>
</dbReference>
<evidence type="ECO:0000256" key="4">
    <source>
        <dbReference type="ARBA" id="ARBA00022840"/>
    </source>
</evidence>
<dbReference type="GO" id="GO:0016887">
    <property type="term" value="F:ATP hydrolysis activity"/>
    <property type="evidence" value="ECO:0007669"/>
    <property type="project" value="InterPro"/>
</dbReference>
<dbReference type="PANTHER" id="PTHR43553">
    <property type="entry name" value="HEAVY METAL TRANSPORTER"/>
    <property type="match status" value="1"/>
</dbReference>
<dbReference type="Pfam" id="PF00005">
    <property type="entry name" value="ABC_tran"/>
    <property type="match status" value="1"/>
</dbReference>
<dbReference type="InterPro" id="IPR050095">
    <property type="entry name" value="ECF_ABC_transporter_ATP-bd"/>
</dbReference>
<proteinExistence type="inferred from homology"/>
<accession>A0A084SKR4</accession>
<dbReference type="SMART" id="SM00382">
    <property type="entry name" value="AAA"/>
    <property type="match status" value="1"/>
</dbReference>
<dbReference type="InterPro" id="IPR015856">
    <property type="entry name" value="ABC_transpr_CbiO/EcfA_su"/>
</dbReference>
<dbReference type="RefSeq" id="WP_043406584.1">
    <property type="nucleotide sequence ID" value="NZ_JPMI01000264.1"/>
</dbReference>
<name>A0A084SKR4_9BACT</name>
<organism evidence="6 7">
    <name type="scientific">Archangium violaceum Cb vi76</name>
    <dbReference type="NCBI Taxonomy" id="1406225"/>
    <lineage>
        <taxon>Bacteria</taxon>
        <taxon>Pseudomonadati</taxon>
        <taxon>Myxococcota</taxon>
        <taxon>Myxococcia</taxon>
        <taxon>Myxococcales</taxon>
        <taxon>Cystobacterineae</taxon>
        <taxon>Archangiaceae</taxon>
        <taxon>Archangium</taxon>
    </lineage>
</organism>
<protein>
    <submittedName>
        <fullName evidence="6">Cobalt ABC transporter ATP-binding protein</fullName>
    </submittedName>
</protein>
<keyword evidence="2" id="KW-0813">Transport</keyword>
<evidence type="ECO:0000256" key="1">
    <source>
        <dbReference type="ARBA" id="ARBA00005417"/>
    </source>
</evidence>
<reference evidence="6 7" key="1">
    <citation type="submission" date="2014-07" db="EMBL/GenBank/DDBJ databases">
        <title>Draft Genome Sequence of Gephyronic Acid Producer, Cystobacter violaceus Strain Cb vi76.</title>
        <authorList>
            <person name="Stevens D.C."/>
            <person name="Young J."/>
            <person name="Carmichael R."/>
            <person name="Tan J."/>
            <person name="Taylor R.E."/>
        </authorList>
    </citation>
    <scope>NUCLEOTIDE SEQUENCE [LARGE SCALE GENOMIC DNA]</scope>
    <source>
        <strain evidence="6 7">Cb vi76</strain>
    </source>
</reference>
<dbReference type="PROSITE" id="PS50893">
    <property type="entry name" value="ABC_TRANSPORTER_2"/>
    <property type="match status" value="1"/>
</dbReference>
<evidence type="ECO:0000259" key="5">
    <source>
        <dbReference type="PROSITE" id="PS50893"/>
    </source>
</evidence>
<dbReference type="InterPro" id="IPR027417">
    <property type="entry name" value="P-loop_NTPase"/>
</dbReference>
<dbReference type="SUPFAM" id="SSF52540">
    <property type="entry name" value="P-loop containing nucleoside triphosphate hydrolases"/>
    <property type="match status" value="1"/>
</dbReference>
<sequence>MIRLHAVSHHFGERPVLEGLDLTLSERRIAVVGGNGSGKSTFARLLNGLLVPERGQVLVEGLDTRKDARAIRRKVGFVFQNPDHQIVLPTVEEDLAFGLKNLKLPPADISTRVTAVLRRYGLEDFRHHPAHLLSGGQKQLLALSSVLVMEPRYIVFDEPTTLLDLRNKRRLAQAIHELPQTAIVVSHDLELLRDFDRVLVFDAGRVVVDDVPSVALDAYVRMMA</sequence>
<feature type="domain" description="ABC transporter" evidence="5">
    <location>
        <begin position="2"/>
        <end position="224"/>
    </location>
</feature>
<dbReference type="InterPro" id="IPR003593">
    <property type="entry name" value="AAA+_ATPase"/>
</dbReference>
<gene>
    <name evidence="6" type="ORF">Q664_37295</name>
</gene>
<comment type="similarity">
    <text evidence="1">Belongs to the ABC transporter superfamily.</text>
</comment>
<dbReference type="GO" id="GO:0005524">
    <property type="term" value="F:ATP binding"/>
    <property type="evidence" value="ECO:0007669"/>
    <property type="project" value="UniProtKB-KW"/>
</dbReference>
<dbReference type="GO" id="GO:0042626">
    <property type="term" value="F:ATPase-coupled transmembrane transporter activity"/>
    <property type="evidence" value="ECO:0007669"/>
    <property type="project" value="TreeGrafter"/>
</dbReference>
<evidence type="ECO:0000313" key="6">
    <source>
        <dbReference type="EMBL" id="KFA89049.1"/>
    </source>
</evidence>
<dbReference type="EMBL" id="JPMI01000264">
    <property type="protein sequence ID" value="KFA89049.1"/>
    <property type="molecule type" value="Genomic_DNA"/>
</dbReference>
<evidence type="ECO:0000256" key="3">
    <source>
        <dbReference type="ARBA" id="ARBA00022741"/>
    </source>
</evidence>
<dbReference type="GO" id="GO:0043190">
    <property type="term" value="C:ATP-binding cassette (ABC) transporter complex"/>
    <property type="evidence" value="ECO:0007669"/>
    <property type="project" value="TreeGrafter"/>
</dbReference>
<evidence type="ECO:0000313" key="7">
    <source>
        <dbReference type="Proteomes" id="UP000028547"/>
    </source>
</evidence>
<dbReference type="PANTHER" id="PTHR43553:SF24">
    <property type="entry name" value="ENERGY-COUPLING FACTOR TRANSPORTER ATP-BINDING PROTEIN ECFA1"/>
    <property type="match status" value="1"/>
</dbReference>
<dbReference type="Proteomes" id="UP000028547">
    <property type="component" value="Unassembled WGS sequence"/>
</dbReference>
<dbReference type="AlphaFoldDB" id="A0A084SKR4"/>
<dbReference type="PROSITE" id="PS00211">
    <property type="entry name" value="ABC_TRANSPORTER_1"/>
    <property type="match status" value="1"/>
</dbReference>